<gene>
    <name evidence="2" type="ORF">A3B14_00495</name>
</gene>
<keyword evidence="1" id="KW-0812">Transmembrane</keyword>
<comment type="caution">
    <text evidence="2">The sequence shown here is derived from an EMBL/GenBank/DDBJ whole genome shotgun (WGS) entry which is preliminary data.</text>
</comment>
<feature type="transmembrane region" description="Helical" evidence="1">
    <location>
        <begin position="12"/>
        <end position="33"/>
    </location>
</feature>
<accession>A0A1G2U362</accession>
<name>A0A1G2U362_9BACT</name>
<sequence length="69" mass="8431">MKILRTWTFKWWEVGLLKLCLISFGILLGLYFFSYLDGLLWLWWTLFVVIALYFVVRFFKKEKVTDSPM</sequence>
<dbReference type="EMBL" id="MHWE01000021">
    <property type="protein sequence ID" value="OHB03242.1"/>
    <property type="molecule type" value="Genomic_DNA"/>
</dbReference>
<keyword evidence="1" id="KW-1133">Transmembrane helix</keyword>
<organism evidence="2 3">
    <name type="scientific">Candidatus Zambryskibacteria bacterium RIFCSPLOWO2_01_FULL_45_21</name>
    <dbReference type="NCBI Taxonomy" id="1802761"/>
    <lineage>
        <taxon>Bacteria</taxon>
        <taxon>Candidatus Zambryskiibacteriota</taxon>
    </lineage>
</organism>
<proteinExistence type="predicted"/>
<dbReference type="Proteomes" id="UP000176800">
    <property type="component" value="Unassembled WGS sequence"/>
</dbReference>
<evidence type="ECO:0000313" key="3">
    <source>
        <dbReference type="Proteomes" id="UP000176800"/>
    </source>
</evidence>
<feature type="transmembrane region" description="Helical" evidence="1">
    <location>
        <begin position="39"/>
        <end position="59"/>
    </location>
</feature>
<dbReference type="AlphaFoldDB" id="A0A1G2U362"/>
<protein>
    <submittedName>
        <fullName evidence="2">Uncharacterized protein</fullName>
    </submittedName>
</protein>
<evidence type="ECO:0000256" key="1">
    <source>
        <dbReference type="SAM" id="Phobius"/>
    </source>
</evidence>
<evidence type="ECO:0000313" key="2">
    <source>
        <dbReference type="EMBL" id="OHB03242.1"/>
    </source>
</evidence>
<reference evidence="2 3" key="1">
    <citation type="journal article" date="2016" name="Nat. Commun.">
        <title>Thousands of microbial genomes shed light on interconnected biogeochemical processes in an aquifer system.</title>
        <authorList>
            <person name="Anantharaman K."/>
            <person name="Brown C.T."/>
            <person name="Hug L.A."/>
            <person name="Sharon I."/>
            <person name="Castelle C.J."/>
            <person name="Probst A.J."/>
            <person name="Thomas B.C."/>
            <person name="Singh A."/>
            <person name="Wilkins M.J."/>
            <person name="Karaoz U."/>
            <person name="Brodie E.L."/>
            <person name="Williams K.H."/>
            <person name="Hubbard S.S."/>
            <person name="Banfield J.F."/>
        </authorList>
    </citation>
    <scope>NUCLEOTIDE SEQUENCE [LARGE SCALE GENOMIC DNA]</scope>
</reference>
<keyword evidence="1" id="KW-0472">Membrane</keyword>